<dbReference type="InterPro" id="IPR031755">
    <property type="entry name" value="Inhibitor_I66"/>
</dbReference>
<reference evidence="1" key="1">
    <citation type="submission" date="2020-11" db="EMBL/GenBank/DDBJ databases">
        <authorList>
            <consortium name="DOE Joint Genome Institute"/>
            <person name="Ahrendt S."/>
            <person name="Riley R."/>
            <person name="Andreopoulos W."/>
            <person name="Labutti K."/>
            <person name="Pangilinan J."/>
            <person name="Ruiz-Duenas F.J."/>
            <person name="Barrasa J.M."/>
            <person name="Sanchez-Garcia M."/>
            <person name="Camarero S."/>
            <person name="Miyauchi S."/>
            <person name="Serrano A."/>
            <person name="Linde D."/>
            <person name="Babiker R."/>
            <person name="Drula E."/>
            <person name="Ayuso-Fernandez I."/>
            <person name="Pacheco R."/>
            <person name="Padilla G."/>
            <person name="Ferreira P."/>
            <person name="Barriuso J."/>
            <person name="Kellner H."/>
            <person name="Castanera R."/>
            <person name="Alfaro M."/>
            <person name="Ramirez L."/>
            <person name="Pisabarro A.G."/>
            <person name="Kuo A."/>
            <person name="Tritt A."/>
            <person name="Lipzen A."/>
            <person name="He G."/>
            <person name="Yan M."/>
            <person name="Ng V."/>
            <person name="Cullen D."/>
            <person name="Martin F."/>
            <person name="Rosso M.-N."/>
            <person name="Henrissat B."/>
            <person name="Hibbett D."/>
            <person name="Martinez A.T."/>
            <person name="Grigoriev I.V."/>
        </authorList>
    </citation>
    <scope>NUCLEOTIDE SEQUENCE</scope>
    <source>
        <strain evidence="1">CBS 506.95</strain>
    </source>
</reference>
<dbReference type="AlphaFoldDB" id="A0A9P6JIA3"/>
<name>A0A9P6JIA3_9AGAR</name>
<proteinExistence type="predicted"/>
<keyword evidence="2" id="KW-1185">Reference proteome</keyword>
<gene>
    <name evidence="1" type="ORF">CPB83DRAFT_911627</name>
</gene>
<dbReference type="EMBL" id="MU157978">
    <property type="protein sequence ID" value="KAF9521869.1"/>
    <property type="molecule type" value="Genomic_DNA"/>
</dbReference>
<dbReference type="Pfam" id="PF16850">
    <property type="entry name" value="Inhibitor_I66"/>
    <property type="match status" value="1"/>
</dbReference>
<dbReference type="OrthoDB" id="3439489at2759"/>
<comment type="caution">
    <text evidence="1">The sequence shown here is derived from an EMBL/GenBank/DDBJ whole genome shotgun (WGS) entry which is preliminary data.</text>
</comment>
<organism evidence="1 2">
    <name type="scientific">Crepidotus variabilis</name>
    <dbReference type="NCBI Taxonomy" id="179855"/>
    <lineage>
        <taxon>Eukaryota</taxon>
        <taxon>Fungi</taxon>
        <taxon>Dikarya</taxon>
        <taxon>Basidiomycota</taxon>
        <taxon>Agaricomycotina</taxon>
        <taxon>Agaricomycetes</taxon>
        <taxon>Agaricomycetidae</taxon>
        <taxon>Agaricales</taxon>
        <taxon>Agaricineae</taxon>
        <taxon>Crepidotaceae</taxon>
        <taxon>Crepidotus</taxon>
    </lineage>
</organism>
<dbReference type="CDD" id="cd23428">
    <property type="entry name" value="beta-trefoil_Ricin_SPI"/>
    <property type="match status" value="1"/>
</dbReference>
<evidence type="ECO:0000313" key="1">
    <source>
        <dbReference type="EMBL" id="KAF9521869.1"/>
    </source>
</evidence>
<protein>
    <submittedName>
        <fullName evidence="1">Uncharacterized protein</fullName>
    </submittedName>
</protein>
<sequence length="151" mass="16580">MAPSTPPTGRYMIRSVMTRNYIGRSQREDRSLLPKRIVLLSDGVRPTEFVFNTSGREAKITAGGSPTAAIDNKLYSVLLDTPPAQQWVVQRVSESGPAQYIITTQDGSAAWVVSGQDPESQVSVLQSVRFDPSTAAPYPPRALWDIVPLDY</sequence>
<accession>A0A9P6JIA3</accession>
<dbReference type="Gene3D" id="2.80.10.50">
    <property type="match status" value="1"/>
</dbReference>
<evidence type="ECO:0000313" key="2">
    <source>
        <dbReference type="Proteomes" id="UP000807306"/>
    </source>
</evidence>
<dbReference type="GO" id="GO:0004867">
    <property type="term" value="F:serine-type endopeptidase inhibitor activity"/>
    <property type="evidence" value="ECO:0007669"/>
    <property type="project" value="InterPro"/>
</dbReference>
<dbReference type="Proteomes" id="UP000807306">
    <property type="component" value="Unassembled WGS sequence"/>
</dbReference>